<accession>A0A7D5K8K8</accession>
<dbReference type="KEGG" id="halg:HUG10_12265"/>
<feature type="compositionally biased region" description="Low complexity" evidence="1">
    <location>
        <begin position="7"/>
        <end position="21"/>
    </location>
</feature>
<dbReference type="GeneID" id="56029620"/>
<sequence length="358" mass="39034">MTVWRTADPSARLADPADAAPPRETTLADAQEEVNFVVFEPGWLPDDCRVTAVSLRPEQPPGRPGDVSAADIGQTPHSDGNPCSVRVVVGGEDRRFRLKQFLYDWAPPAASVAPLWRTPEPTPFACGDTVGWLGTDYEDRRGACVQRDRTQVELSVLDGGFDDEEVRGVMDGLTRAAPDAARVVHDVPFHQLSYWVRYRCRPVAVPHGLWDHSPVRPYEASRPLSPRALAGDPPVRPLVPSDDGFRLDSAVAFPEGDAVECVFRHRENGSDHLWLAAATPDSPLAPSIPPEPSEQSAGTRRAVDLRGTTVHYAALTEQNGAWEAFWVEDGVHYAAWAGSSPILDGDEFRALVESLGAP</sequence>
<feature type="region of interest" description="Disordered" evidence="1">
    <location>
        <begin position="281"/>
        <end position="300"/>
    </location>
</feature>
<keyword evidence="3" id="KW-1185">Reference proteome</keyword>
<evidence type="ECO:0000256" key="1">
    <source>
        <dbReference type="SAM" id="MobiDB-lite"/>
    </source>
</evidence>
<gene>
    <name evidence="2" type="ORF">HUG10_12265</name>
</gene>
<feature type="region of interest" description="Disordered" evidence="1">
    <location>
        <begin position="55"/>
        <end position="82"/>
    </location>
</feature>
<reference evidence="2 3" key="1">
    <citation type="submission" date="2020-07" db="EMBL/GenBank/DDBJ databases">
        <title>Gai3-2, isolated from salt lake.</title>
        <authorList>
            <person name="Cui H."/>
            <person name="Shi X."/>
        </authorList>
    </citation>
    <scope>NUCLEOTIDE SEQUENCE [LARGE SCALE GENOMIC DNA]</scope>
    <source>
        <strain evidence="2 3">Gai3-2</strain>
    </source>
</reference>
<feature type="region of interest" description="Disordered" evidence="1">
    <location>
        <begin position="1"/>
        <end position="21"/>
    </location>
</feature>
<dbReference type="AlphaFoldDB" id="A0A7D5K8K8"/>
<evidence type="ECO:0000313" key="2">
    <source>
        <dbReference type="EMBL" id="QLG28274.1"/>
    </source>
</evidence>
<proteinExistence type="predicted"/>
<name>A0A7D5K8K8_9EURY</name>
<organism evidence="2 3">
    <name type="scientific">Halorarum halophilum</name>
    <dbReference type="NCBI Taxonomy" id="2743090"/>
    <lineage>
        <taxon>Archaea</taxon>
        <taxon>Methanobacteriati</taxon>
        <taxon>Methanobacteriota</taxon>
        <taxon>Stenosarchaea group</taxon>
        <taxon>Halobacteria</taxon>
        <taxon>Halobacteriales</taxon>
        <taxon>Haloferacaceae</taxon>
        <taxon>Halorarum</taxon>
    </lineage>
</organism>
<evidence type="ECO:0000313" key="3">
    <source>
        <dbReference type="Proteomes" id="UP000509750"/>
    </source>
</evidence>
<dbReference type="OrthoDB" id="265713at2157"/>
<dbReference type="Proteomes" id="UP000509750">
    <property type="component" value="Chromosome"/>
</dbReference>
<dbReference type="EMBL" id="CP058529">
    <property type="protein sequence ID" value="QLG28274.1"/>
    <property type="molecule type" value="Genomic_DNA"/>
</dbReference>
<dbReference type="RefSeq" id="WP_179169849.1">
    <property type="nucleotide sequence ID" value="NZ_CP058529.1"/>
</dbReference>
<protein>
    <submittedName>
        <fullName evidence="2">Uncharacterized protein</fullName>
    </submittedName>
</protein>